<dbReference type="GO" id="GO:0031640">
    <property type="term" value="P:killing of cells of another organism"/>
    <property type="evidence" value="ECO:0007669"/>
    <property type="project" value="Ensembl"/>
</dbReference>
<dbReference type="InterPro" id="IPR018195">
    <property type="entry name" value="Transferrin_Fe_BS"/>
</dbReference>
<dbReference type="GO" id="GO:0061844">
    <property type="term" value="P:antimicrobial humoral immune response mediated by antimicrobial peptide"/>
    <property type="evidence" value="ECO:0007669"/>
    <property type="project" value="Ensembl"/>
</dbReference>
<name>K7FMT3_PELSI</name>
<evidence type="ECO:0000256" key="10">
    <source>
        <dbReference type="PIRNR" id="PIRNR002549"/>
    </source>
</evidence>
<dbReference type="Pfam" id="PF00405">
    <property type="entry name" value="Transferrin"/>
    <property type="match status" value="2"/>
</dbReference>
<evidence type="ECO:0000256" key="6">
    <source>
        <dbReference type="ARBA" id="ARBA00022737"/>
    </source>
</evidence>
<dbReference type="GO" id="GO:0008201">
    <property type="term" value="F:heparin binding"/>
    <property type="evidence" value="ECO:0007669"/>
    <property type="project" value="Ensembl"/>
</dbReference>
<feature type="binding site" evidence="13">
    <location>
        <position position="595"/>
    </location>
    <ligand>
        <name>Fe(3+)</name>
        <dbReference type="ChEBI" id="CHEBI:29034"/>
        <label>1</label>
    </ligand>
</feature>
<feature type="disulfide bond" evidence="14">
    <location>
        <begin position="573"/>
        <end position="587"/>
    </location>
</feature>
<organism evidence="17 18">
    <name type="scientific">Pelodiscus sinensis</name>
    <name type="common">Chinese softshell turtle</name>
    <name type="synonym">Trionyx sinensis</name>
    <dbReference type="NCBI Taxonomy" id="13735"/>
    <lineage>
        <taxon>Eukaryota</taxon>
        <taxon>Metazoa</taxon>
        <taxon>Chordata</taxon>
        <taxon>Craniata</taxon>
        <taxon>Vertebrata</taxon>
        <taxon>Euteleostomi</taxon>
        <taxon>Archelosauria</taxon>
        <taxon>Testudinata</taxon>
        <taxon>Testudines</taxon>
        <taxon>Cryptodira</taxon>
        <taxon>Trionychia</taxon>
        <taxon>Trionychidae</taxon>
        <taxon>Pelodiscus</taxon>
    </lineage>
</organism>
<dbReference type="PANTHER" id="PTHR11485:SF31">
    <property type="entry name" value="SEROTRANSFERRIN"/>
    <property type="match status" value="1"/>
</dbReference>
<dbReference type="GO" id="GO:0034145">
    <property type="term" value="P:positive regulation of toll-like receptor 4 signaling pathway"/>
    <property type="evidence" value="ECO:0007669"/>
    <property type="project" value="Ensembl"/>
</dbReference>
<feature type="binding site" evidence="13">
    <location>
        <position position="103"/>
    </location>
    <ligand>
        <name>Fe(3+)</name>
        <dbReference type="ChEBI" id="CHEBI:29034"/>
        <label>1</label>
    </ligand>
</feature>
<dbReference type="GO" id="GO:0032991">
    <property type="term" value="C:protein-containing complex"/>
    <property type="evidence" value="ECO:0007669"/>
    <property type="project" value="Ensembl"/>
</dbReference>
<dbReference type="GO" id="GO:0004869">
    <property type="term" value="F:cysteine-type endopeptidase inhibitor activity"/>
    <property type="evidence" value="ECO:0007669"/>
    <property type="project" value="Ensembl"/>
</dbReference>
<dbReference type="GO" id="GO:0005769">
    <property type="term" value="C:early endosome"/>
    <property type="evidence" value="ECO:0007669"/>
    <property type="project" value="TreeGrafter"/>
</dbReference>
<feature type="binding site" evidence="12">
    <location>
        <position position="464"/>
    </location>
    <ligand>
        <name>hydrogencarbonate</name>
        <dbReference type="ChEBI" id="CHEBI:17544"/>
        <label>1</label>
    </ligand>
</feature>
<dbReference type="HOGENOM" id="CLU_011309_1_0_1"/>
<feature type="binding site" evidence="13">
    <location>
        <position position="431"/>
    </location>
    <ligand>
        <name>Fe(3+)</name>
        <dbReference type="ChEBI" id="CHEBI:29034"/>
        <label>1</label>
    </ligand>
</feature>
<dbReference type="GO" id="GO:0005615">
    <property type="term" value="C:extracellular space"/>
    <property type="evidence" value="ECO:0007669"/>
    <property type="project" value="Ensembl"/>
</dbReference>
<feature type="binding site" evidence="12">
    <location>
        <position position="461"/>
    </location>
    <ligand>
        <name>hydrogencarbonate</name>
        <dbReference type="ChEBI" id="CHEBI:17544"/>
        <label>1</label>
    </ligand>
</feature>
<keyword evidence="3 10" id="KW-0410">Iron transport</keyword>
<evidence type="ECO:0000313" key="17">
    <source>
        <dbReference type="Ensembl" id="ENSPSIP00000009343.1"/>
    </source>
</evidence>
<dbReference type="Ensembl" id="ENSPSIT00000009389.1">
    <property type="protein sequence ID" value="ENSPSIP00000009343.1"/>
    <property type="gene ID" value="ENSPSIG00000007885.1"/>
</dbReference>
<feature type="binding site" evidence="13">
    <location>
        <position position="256"/>
    </location>
    <ligand>
        <name>Fe(3+)</name>
        <dbReference type="ChEBI" id="CHEBI:29034"/>
        <label>1</label>
    </ligand>
</feature>
<dbReference type="EMBL" id="AGCU01099019">
    <property type="status" value="NOT_ANNOTATED_CDS"/>
    <property type="molecule type" value="Genomic_DNA"/>
</dbReference>
<dbReference type="Gene3D" id="3.40.190.10">
    <property type="entry name" value="Periplasmic binding protein-like II"/>
    <property type="match status" value="4"/>
</dbReference>
<dbReference type="GO" id="GO:0044793">
    <property type="term" value="P:host-mediated suppression of viral proces"/>
    <property type="evidence" value="ECO:0007669"/>
    <property type="project" value="Ensembl"/>
</dbReference>
<dbReference type="GO" id="GO:0032680">
    <property type="term" value="P:regulation of tumor necrosis factor production"/>
    <property type="evidence" value="ECO:0007669"/>
    <property type="project" value="Ensembl"/>
</dbReference>
<dbReference type="GeneTree" id="ENSGT00940000156055"/>
<sequence>CLVLLAFSTVFCSAESSVRWCTISDLEQSKCVKLKEKMADVIPALACVKKASHLDCISAIAEDNADAISLDGGHIFEAHLAPYKLKPIVAEAYGTGKDATTSYYSVAVVKKGTAFTVRDLQGKKSCHTGLDRSAGWVIPIGTLVKKAILPWDRKTPITHAVAQFFSASCVPGAPANEPNLCALCRGSCSRTGPYSGYSGAFQCLKDGAGEVSFVKHTTVEENDPSGKDDYELLCEDGSRKPVDQYETCYWSRVAAHAVVTRSTAERADDIWSFLSEAQARYGKGTKDDFQLFGWPTGKDLLFKDIATGFVRLPAKMDAQLYLGYNYWTDIQTLRPDTPEQSRKVKWCTVSKHEKEKCDEWSAVSGGSVDCAVESTTEDCIAKIMKGEADAMSLDGGQVYTAGVCGLVPVMEEYYGDDMTRCQKESEPTETYYAVAVVKKSDATLTWDNLKGKKSCHTGVGRTAGWNVPMGLINKKTPNCTFDHYFLESCAPGSAPESPLCKLCVGDRKNFPVNYVCAANSNEQYYGYTGAFRCLVEKGDVAFVKHTTVSENTDGHNTADWAQKLRSEQFELLCPDGRRAPPADYKTCYLAQVPSHAVVTREDKASAVRRMLVNQQGLFGSNGSQKDIFQMFQSDTKDLLFKDSTKCLIQLPSGINYKEFLRQEYFDSVSSLSQCSPSELLQVCKFSDLTTLA</sequence>
<dbReference type="GO" id="GO:0050829">
    <property type="term" value="P:defense response to Gram-negative bacterium"/>
    <property type="evidence" value="ECO:0007669"/>
    <property type="project" value="Ensembl"/>
</dbReference>
<dbReference type="EMBL" id="AGCU01099016">
    <property type="status" value="NOT_ANNOTATED_CDS"/>
    <property type="molecule type" value="Genomic_DNA"/>
</dbReference>
<dbReference type="GO" id="GO:0031665">
    <property type="term" value="P:negative regulation of lipopolysaccharide-mediated signaling pathway"/>
    <property type="evidence" value="ECO:0007669"/>
    <property type="project" value="Ensembl"/>
</dbReference>
<dbReference type="PROSITE" id="PS00206">
    <property type="entry name" value="TRANSFERRIN_LIKE_2"/>
    <property type="match status" value="1"/>
</dbReference>
<evidence type="ECO:0000313" key="18">
    <source>
        <dbReference type="Proteomes" id="UP000007267"/>
    </source>
</evidence>
<evidence type="ECO:0000256" key="9">
    <source>
        <dbReference type="ARBA" id="ARBA00023157"/>
    </source>
</evidence>
<dbReference type="GO" id="GO:0001530">
    <property type="term" value="F:lipopolysaccharide binding"/>
    <property type="evidence" value="ECO:0007669"/>
    <property type="project" value="Ensembl"/>
</dbReference>
<keyword evidence="15" id="KW-0732">Signal</keyword>
<keyword evidence="18" id="KW-1185">Reference proteome</keyword>
<dbReference type="GO" id="GO:0045071">
    <property type="term" value="P:negative regulation of viral genome replication"/>
    <property type="evidence" value="ECO:0007669"/>
    <property type="project" value="Ensembl"/>
</dbReference>
<dbReference type="GO" id="GO:1902732">
    <property type="term" value="P:positive regulation of chondrocyte proliferation"/>
    <property type="evidence" value="ECO:0007669"/>
    <property type="project" value="Ensembl"/>
</dbReference>
<reference evidence="17" key="4">
    <citation type="submission" date="2025-09" db="UniProtKB">
        <authorList>
            <consortium name="Ensembl"/>
        </authorList>
    </citation>
    <scope>IDENTIFICATION</scope>
</reference>
<feature type="binding site" evidence="13">
    <location>
        <position position="197"/>
    </location>
    <ligand>
        <name>Fe(3+)</name>
        <dbReference type="ChEBI" id="CHEBI:29034"/>
        <label>1</label>
    </ligand>
</feature>
<dbReference type="eggNOG" id="ENOG502QT0C">
    <property type="taxonomic scope" value="Eukaryota"/>
</dbReference>
<reference evidence="18" key="2">
    <citation type="journal article" date="2013" name="Nat. Genet.">
        <title>The draft genomes of soft-shell turtle and green sea turtle yield insights into the development and evolution of the turtle-specific body plan.</title>
        <authorList>
            <person name="Wang Z."/>
            <person name="Pascual-Anaya J."/>
            <person name="Zadissa A."/>
            <person name="Li W."/>
            <person name="Niimura Y."/>
            <person name="Huang Z."/>
            <person name="Li C."/>
            <person name="White S."/>
            <person name="Xiong Z."/>
            <person name="Fang D."/>
            <person name="Wang B."/>
            <person name="Ming Y."/>
            <person name="Chen Y."/>
            <person name="Zheng Y."/>
            <person name="Kuraku S."/>
            <person name="Pignatelli M."/>
            <person name="Herrero J."/>
            <person name="Beal K."/>
            <person name="Nozawa M."/>
            <person name="Li Q."/>
            <person name="Wang J."/>
            <person name="Zhang H."/>
            <person name="Yu L."/>
            <person name="Shigenobu S."/>
            <person name="Wang J."/>
            <person name="Liu J."/>
            <person name="Flicek P."/>
            <person name="Searle S."/>
            <person name="Wang J."/>
            <person name="Kuratani S."/>
            <person name="Yin Y."/>
            <person name="Aken B."/>
            <person name="Zhang G."/>
            <person name="Irie N."/>
        </authorList>
    </citation>
    <scope>NUCLEOTIDE SEQUENCE [LARGE SCALE GENOMIC DNA]</scope>
    <source>
        <strain evidence="18">Daiwa-1</strain>
    </source>
</reference>
<keyword evidence="8 10" id="KW-0406">Ion transport</keyword>
<dbReference type="AlphaFoldDB" id="K7FMT3"/>
<dbReference type="GO" id="GO:0005886">
    <property type="term" value="C:plasma membrane"/>
    <property type="evidence" value="ECO:0007669"/>
    <property type="project" value="TreeGrafter"/>
</dbReference>
<feature type="binding site" evidence="13">
    <location>
        <position position="394"/>
    </location>
    <ligand>
        <name>Fe(3+)</name>
        <dbReference type="ChEBI" id="CHEBI:29034"/>
        <label>1</label>
    </ligand>
</feature>
<feature type="binding site" evidence="12">
    <location>
        <position position="128"/>
    </location>
    <ligand>
        <name>hydrogencarbonate</name>
        <dbReference type="ChEBI" id="CHEBI:17544"/>
        <label>1</label>
    </ligand>
</feature>
<dbReference type="GO" id="GO:0002227">
    <property type="term" value="P:innate immune response in mucosa"/>
    <property type="evidence" value="ECO:0007669"/>
    <property type="project" value="Ensembl"/>
</dbReference>
<dbReference type="GO" id="GO:0045669">
    <property type="term" value="P:positive regulation of osteoblast differentiation"/>
    <property type="evidence" value="ECO:0007669"/>
    <property type="project" value="Ensembl"/>
</dbReference>
<feature type="binding site" evidence="12">
    <location>
        <position position="457"/>
    </location>
    <ligand>
        <name>hydrogencarbonate</name>
        <dbReference type="ChEBI" id="CHEBI:17544"/>
        <label>1</label>
    </ligand>
</feature>
<feature type="disulfide bond" evidence="14">
    <location>
        <begin position="234"/>
        <end position="248"/>
    </location>
</feature>
<protein>
    <submittedName>
        <fullName evidence="17">Lactotransferrin</fullName>
    </submittedName>
</protein>
<feature type="domain" description="Transferrin-like" evidence="16">
    <location>
        <begin position="344"/>
        <end position="673"/>
    </location>
</feature>
<feature type="active site" evidence="11">
    <location>
        <position position="84"/>
    </location>
</feature>
<feature type="binding site" evidence="12">
    <location>
        <position position="135"/>
    </location>
    <ligand>
        <name>hydrogencarbonate</name>
        <dbReference type="ChEBI" id="CHEBI:17544"/>
        <label>1</label>
    </ligand>
</feature>
<keyword evidence="6" id="KW-0677">Repeat</keyword>
<keyword evidence="7 10" id="KW-0408">Iron</keyword>
<feature type="disulfide bond" evidence="14">
    <location>
        <begin position="489"/>
        <end position="503"/>
    </location>
</feature>
<feature type="chain" id="PRO_5003901931" evidence="15">
    <location>
        <begin position="17"/>
        <end position="692"/>
    </location>
</feature>
<dbReference type="CDD" id="cd13617">
    <property type="entry name" value="PBP2_transferrin_C"/>
    <property type="match status" value="1"/>
</dbReference>
<keyword evidence="9 14" id="KW-1015">Disulfide bond</keyword>
<evidence type="ECO:0000256" key="15">
    <source>
        <dbReference type="SAM" id="SignalP"/>
    </source>
</evidence>
<reference evidence="17" key="3">
    <citation type="submission" date="2025-08" db="UniProtKB">
        <authorList>
            <consortium name="Ensembl"/>
        </authorList>
    </citation>
    <scope>IDENTIFICATION</scope>
</reference>
<evidence type="ECO:0000256" key="11">
    <source>
        <dbReference type="PIRSR" id="PIRSR002549-1"/>
    </source>
</evidence>
<evidence type="ECO:0000256" key="2">
    <source>
        <dbReference type="ARBA" id="ARBA00022448"/>
    </source>
</evidence>
<feature type="disulfide bond" evidence="14">
    <location>
        <begin position="404"/>
        <end position="683"/>
    </location>
</feature>
<accession>K7FMT3</accession>
<evidence type="ECO:0000256" key="8">
    <source>
        <dbReference type="ARBA" id="ARBA00023065"/>
    </source>
</evidence>
<dbReference type="EMBL" id="AGCU01099020">
    <property type="status" value="NOT_ANNOTATED_CDS"/>
    <property type="molecule type" value="Genomic_DNA"/>
</dbReference>
<feature type="binding site" evidence="13">
    <location>
        <position position="527"/>
    </location>
    <ligand>
        <name>Fe(3+)</name>
        <dbReference type="ChEBI" id="CHEBI:29034"/>
        <label>2</label>
    </ligand>
</feature>
<feature type="disulfide bond" evidence="14">
    <location>
        <begin position="126"/>
        <end position="203"/>
    </location>
</feature>
<dbReference type="GO" id="GO:0009986">
    <property type="term" value="C:cell surface"/>
    <property type="evidence" value="ECO:0007669"/>
    <property type="project" value="Ensembl"/>
</dbReference>
<dbReference type="InterPro" id="IPR001156">
    <property type="entry name" value="Transferrin-like_dom"/>
</dbReference>
<dbReference type="GO" id="GO:1900229">
    <property type="term" value="P:negative regulation of single-species biofilm formation in or on host organism"/>
    <property type="evidence" value="ECO:0007669"/>
    <property type="project" value="Ensembl"/>
</dbReference>
<dbReference type="SMR" id="K7FMT3"/>
<dbReference type="FunFam" id="3.40.190.10:FF:000095">
    <property type="entry name" value="Lactotransferrin"/>
    <property type="match status" value="2"/>
</dbReference>
<feature type="disulfide bond" evidence="14">
    <location>
        <begin position="169"/>
        <end position="184"/>
    </location>
</feature>
<comment type="subcellular location">
    <subcellularLocation>
        <location evidence="1">Secreted</location>
    </subcellularLocation>
</comment>
<dbReference type="PRINTS" id="PR00422">
    <property type="entry name" value="TRANSFERRIN"/>
</dbReference>
<dbReference type="STRING" id="13735.ENSPSIP00000009343"/>
<dbReference type="GO" id="GO:0033690">
    <property type="term" value="P:positive regulation of osteoblast proliferation"/>
    <property type="evidence" value="ECO:0007669"/>
    <property type="project" value="Ensembl"/>
</dbReference>
<evidence type="ECO:0000256" key="4">
    <source>
        <dbReference type="ARBA" id="ARBA00022525"/>
    </source>
</evidence>
<proteinExistence type="inferred from homology"/>
<dbReference type="GO" id="GO:0019731">
    <property type="term" value="P:antibacterial humoral response"/>
    <property type="evidence" value="ECO:0007669"/>
    <property type="project" value="Ensembl"/>
</dbReference>
<dbReference type="SMART" id="SM00094">
    <property type="entry name" value="TR_FER"/>
    <property type="match status" value="2"/>
</dbReference>
<dbReference type="GO" id="GO:0042581">
    <property type="term" value="C:specific granule"/>
    <property type="evidence" value="ECO:0007669"/>
    <property type="project" value="Ensembl"/>
</dbReference>
<dbReference type="GO" id="GO:0140912">
    <property type="term" value="F:membrane destabilizing activity"/>
    <property type="evidence" value="ECO:0007669"/>
    <property type="project" value="Ensembl"/>
</dbReference>
<feature type="disulfide bond" evidence="14">
    <location>
        <begin position="479"/>
        <end position="674"/>
    </location>
</feature>
<comment type="similarity">
    <text evidence="10">Belongs to the transferrin family.</text>
</comment>
<evidence type="ECO:0000256" key="13">
    <source>
        <dbReference type="PIRSR" id="PIRSR002549-3"/>
    </source>
</evidence>
<dbReference type="PANTHER" id="PTHR11485">
    <property type="entry name" value="TRANSFERRIN"/>
    <property type="match status" value="1"/>
</dbReference>
<feature type="disulfide bond" evidence="14">
    <location>
        <begin position="500"/>
        <end position="516"/>
    </location>
</feature>
<feature type="binding site" evidence="12">
    <location>
        <position position="132"/>
    </location>
    <ligand>
        <name>hydrogencarbonate</name>
        <dbReference type="ChEBI" id="CHEBI:17544"/>
        <label>1</label>
    </ligand>
</feature>
<feature type="binding site" evidence="12">
    <location>
        <position position="463"/>
    </location>
    <ligand>
        <name>hydrogencarbonate</name>
        <dbReference type="ChEBI" id="CHEBI:17544"/>
        <label>1</label>
    </ligand>
</feature>
<feature type="disulfide bond" evidence="14">
    <location>
        <begin position="21"/>
        <end position="56"/>
    </location>
</feature>
<dbReference type="PIRSF" id="PIRSF002549">
    <property type="entry name" value="Transferrin"/>
    <property type="match status" value="1"/>
</dbReference>
<evidence type="ECO:0000256" key="3">
    <source>
        <dbReference type="ARBA" id="ARBA00022496"/>
    </source>
</evidence>
<keyword evidence="5 10" id="KW-0479">Metal-binding</keyword>
<keyword evidence="2 10" id="KW-0813">Transport</keyword>
<feature type="signal peptide" evidence="15">
    <location>
        <begin position="1"/>
        <end position="16"/>
    </location>
</feature>
<evidence type="ECO:0000256" key="14">
    <source>
        <dbReference type="PIRSR" id="PIRSR002549-4"/>
    </source>
</evidence>
<dbReference type="GO" id="GO:0019732">
    <property type="term" value="P:antifungal humoral response"/>
    <property type="evidence" value="ECO:0007669"/>
    <property type="project" value="Ensembl"/>
</dbReference>
<dbReference type="OMA" id="DEWSINS"/>
<dbReference type="GO" id="GO:0005506">
    <property type="term" value="F:iron ion binding"/>
    <property type="evidence" value="ECO:0007669"/>
    <property type="project" value="Ensembl"/>
</dbReference>
<feature type="disulfide bond" evidence="14">
    <location>
        <begin position="357"/>
        <end position="370"/>
    </location>
</feature>
<dbReference type="PROSITE" id="PS51408">
    <property type="entry name" value="TRANSFERRIN_LIKE_4"/>
    <property type="match status" value="2"/>
</dbReference>
<reference evidence="18" key="1">
    <citation type="submission" date="2011-10" db="EMBL/GenBank/DDBJ databases">
        <authorList>
            <consortium name="Soft-shell Turtle Genome Consortium"/>
        </authorList>
    </citation>
    <scope>NUCLEOTIDE SEQUENCE [LARGE SCALE GENOMIC DNA]</scope>
    <source>
        <strain evidence="18">Daiwa-1</strain>
    </source>
</reference>
<feature type="disulfide bond" evidence="14">
    <location>
        <begin position="347"/>
        <end position="379"/>
    </location>
</feature>
<feature type="binding site" evidence="12">
    <location>
        <position position="134"/>
    </location>
    <ligand>
        <name>hydrogencarbonate</name>
        <dbReference type="ChEBI" id="CHEBI:17544"/>
        <label>1</label>
    </ligand>
</feature>
<evidence type="ECO:0000256" key="1">
    <source>
        <dbReference type="ARBA" id="ARBA00004613"/>
    </source>
</evidence>
<dbReference type="GO" id="GO:0006826">
    <property type="term" value="P:iron ion transport"/>
    <property type="evidence" value="ECO:0007669"/>
    <property type="project" value="UniProtKB-KW"/>
</dbReference>
<evidence type="ECO:0000259" key="16">
    <source>
        <dbReference type="PROSITE" id="PS51408"/>
    </source>
</evidence>
<feature type="disulfide bond" evidence="14">
    <location>
        <begin position="31"/>
        <end position="47"/>
    </location>
</feature>
<gene>
    <name evidence="17" type="primary">LTF</name>
</gene>
<evidence type="ECO:0000256" key="7">
    <source>
        <dbReference type="ARBA" id="ARBA00023004"/>
    </source>
</evidence>
<dbReference type="InterPro" id="IPR016357">
    <property type="entry name" value="Transferrin"/>
</dbReference>
<dbReference type="Proteomes" id="UP000007267">
    <property type="component" value="Unassembled WGS sequence"/>
</dbReference>
<feature type="domain" description="Transferrin-like" evidence="16">
    <location>
        <begin position="18"/>
        <end position="335"/>
    </location>
</feature>
<dbReference type="EMBL" id="AGCU01099017">
    <property type="status" value="NOT_ANNOTATED_CDS"/>
    <property type="molecule type" value="Genomic_DNA"/>
</dbReference>
<dbReference type="PROSITE" id="PS00205">
    <property type="entry name" value="TRANSFERRIN_LIKE_1"/>
    <property type="match status" value="2"/>
</dbReference>
<dbReference type="GO" id="GO:0060349">
    <property type="term" value="P:bone morphogenesis"/>
    <property type="evidence" value="ECO:0007669"/>
    <property type="project" value="Ensembl"/>
</dbReference>
<evidence type="ECO:0000256" key="12">
    <source>
        <dbReference type="PIRSR" id="PIRSR002549-2"/>
    </source>
</evidence>
<feature type="active site" description="Nucleophile" evidence="11">
    <location>
        <position position="262"/>
    </location>
</feature>
<dbReference type="GO" id="GO:0055037">
    <property type="term" value="C:recycling endosome"/>
    <property type="evidence" value="ECO:0007669"/>
    <property type="project" value="TreeGrafter"/>
</dbReference>
<dbReference type="EMBL" id="AGCU01099018">
    <property type="status" value="NOT_ANNOTATED_CDS"/>
    <property type="molecule type" value="Genomic_DNA"/>
</dbReference>
<dbReference type="GO" id="GO:0043539">
    <property type="term" value="F:protein serine/threonine kinase activator activity"/>
    <property type="evidence" value="ECO:0007669"/>
    <property type="project" value="Ensembl"/>
</dbReference>
<feature type="binding site" evidence="13">
    <location>
        <position position="71"/>
    </location>
    <ligand>
        <name>Fe(3+)</name>
        <dbReference type="ChEBI" id="CHEBI:29034"/>
        <label>1</label>
    </ligand>
</feature>
<evidence type="ECO:0000256" key="5">
    <source>
        <dbReference type="ARBA" id="ARBA00022723"/>
    </source>
</evidence>
<keyword evidence="4" id="KW-0964">Secreted</keyword>
<dbReference type="SUPFAM" id="SSF53850">
    <property type="entry name" value="Periplasmic binding protein-like II"/>
    <property type="match status" value="2"/>
</dbReference>
<dbReference type="GO" id="GO:0043123">
    <property type="term" value="P:positive regulation of canonical NF-kappaB signal transduction"/>
    <property type="evidence" value="ECO:0007669"/>
    <property type="project" value="Ensembl"/>
</dbReference>
<feature type="disulfide bond" evidence="14">
    <location>
        <begin position="455"/>
        <end position="533"/>
    </location>
</feature>